<dbReference type="InterPro" id="IPR001672">
    <property type="entry name" value="G6P_Isomerase"/>
</dbReference>
<keyword evidence="5 7" id="KW-0413">Isomerase</keyword>
<comment type="function">
    <text evidence="7">Catalyzes the reversible isomerization of glucose-6-phosphate to fructose-6-phosphate.</text>
</comment>
<evidence type="ECO:0000256" key="5">
    <source>
        <dbReference type="ARBA" id="ARBA00023235"/>
    </source>
</evidence>
<gene>
    <name evidence="7 9" type="primary">pgi</name>
    <name evidence="9" type="ORF">GCM10009093_04700</name>
</gene>
<keyword evidence="10" id="KW-1185">Reference proteome</keyword>
<evidence type="ECO:0000256" key="8">
    <source>
        <dbReference type="RuleBase" id="RU000612"/>
    </source>
</evidence>
<dbReference type="Gene3D" id="1.10.1390.10">
    <property type="match status" value="1"/>
</dbReference>
<dbReference type="PROSITE" id="PS00765">
    <property type="entry name" value="P_GLUCOSE_ISOMERASE_1"/>
    <property type="match status" value="1"/>
</dbReference>
<feature type="active site" evidence="7">
    <location>
        <position position="503"/>
    </location>
</feature>
<dbReference type="RefSeq" id="WP_167175764.1">
    <property type="nucleotide sequence ID" value="NZ_BAAAEJ010000003.1"/>
</dbReference>
<keyword evidence="3 7" id="KW-0312">Gluconeogenesis</keyword>
<feature type="active site" evidence="7">
    <location>
        <position position="377"/>
    </location>
</feature>
<dbReference type="PRINTS" id="PR00662">
    <property type="entry name" value="G6PISOMERASE"/>
</dbReference>
<dbReference type="EC" id="5.3.1.9" evidence="7"/>
<dbReference type="HAMAP" id="MF_00473">
    <property type="entry name" value="G6P_isomerase"/>
    <property type="match status" value="1"/>
</dbReference>
<name>A0ABP3HW69_9CAUL</name>
<comment type="caution">
    <text evidence="9">The sequence shown here is derived from an EMBL/GenBank/DDBJ whole genome shotgun (WGS) entry which is preliminary data.</text>
</comment>
<evidence type="ECO:0000256" key="7">
    <source>
        <dbReference type="HAMAP-Rule" id="MF_00473"/>
    </source>
</evidence>
<dbReference type="InterPro" id="IPR023096">
    <property type="entry name" value="G6P_Isomerase_C"/>
</dbReference>
<dbReference type="CDD" id="cd05016">
    <property type="entry name" value="SIS_PGI_2"/>
    <property type="match status" value="1"/>
</dbReference>
<dbReference type="InterPro" id="IPR046348">
    <property type="entry name" value="SIS_dom_sf"/>
</dbReference>
<evidence type="ECO:0000256" key="6">
    <source>
        <dbReference type="ARBA" id="ARBA00029321"/>
    </source>
</evidence>
<dbReference type="NCBIfam" id="NF001211">
    <property type="entry name" value="PRK00179.1"/>
    <property type="match status" value="1"/>
</dbReference>
<comment type="pathway">
    <text evidence="7">Carbohydrate biosynthesis; gluconeogenesis.</text>
</comment>
<dbReference type="Pfam" id="PF00342">
    <property type="entry name" value="PGI"/>
    <property type="match status" value="1"/>
</dbReference>
<dbReference type="EMBL" id="BAAAEJ010000003">
    <property type="protein sequence ID" value="GAA0380775.1"/>
    <property type="molecule type" value="Genomic_DNA"/>
</dbReference>
<evidence type="ECO:0000256" key="1">
    <source>
        <dbReference type="ARBA" id="ARBA00004926"/>
    </source>
</evidence>
<comment type="catalytic activity">
    <reaction evidence="6 7 8">
        <text>alpha-D-glucose 6-phosphate = beta-D-fructose 6-phosphate</text>
        <dbReference type="Rhea" id="RHEA:11816"/>
        <dbReference type="ChEBI" id="CHEBI:57634"/>
        <dbReference type="ChEBI" id="CHEBI:58225"/>
        <dbReference type="EC" id="5.3.1.9"/>
    </reaction>
</comment>
<organism evidence="9 10">
    <name type="scientific">Brevundimonas terrae</name>
    <dbReference type="NCBI Taxonomy" id="363631"/>
    <lineage>
        <taxon>Bacteria</taxon>
        <taxon>Pseudomonadati</taxon>
        <taxon>Pseudomonadota</taxon>
        <taxon>Alphaproteobacteria</taxon>
        <taxon>Caulobacterales</taxon>
        <taxon>Caulobacteraceae</taxon>
        <taxon>Brevundimonas</taxon>
    </lineage>
</organism>
<sequence>MADNAWAQLQAVAERDKDALIAEQFTFDPQRLERLTLTAAGLYIDLSKQSWTQQGLAAALELARARKVEACREALFAGQAVNTTEGRAVLHPALRASPQKQFSALGEPISEGVMAQREALKAFATGVRNGTITGATGKPFNAVVHIGIGGSDLGPRVVWEGLRPRQPEFLVRFVANIDPADRQEALAGLDPETTLVIIVSKTFTTLETLANAEAVREWLARELPAGADIARQIVGVTARPQKAEAFGCSRTFSFCDWVGGRFSLWSPVSLSCAIGLGWEVFEQLLAGAEAMDEHFVEAPLEKNAPVLMALAQIYNVDGLGRTARSVAPYAYVLRRFPAYLQQLEMESNGKRVTRTGQPIERMTCPVVFGEVGSNGQHAFFQQLHQGPHVVPTEFIIVRQTHDDGAEQQLWANALAQSRALMVGQSEEAARDEMLAAGYNEADAVRLAPHKTFPGNRPSTAIVLDRVTPHTLGALIALFEHKTFVEGVLWDINSFDQWGVELGKSVARSVMSAASGQKEDLDPSTEALLDHLVR</sequence>
<dbReference type="GO" id="GO:0016853">
    <property type="term" value="F:isomerase activity"/>
    <property type="evidence" value="ECO:0007669"/>
    <property type="project" value="UniProtKB-KW"/>
</dbReference>
<evidence type="ECO:0000256" key="4">
    <source>
        <dbReference type="ARBA" id="ARBA00023152"/>
    </source>
</evidence>
<accession>A0ABP3HW69</accession>
<comment type="subcellular location">
    <subcellularLocation>
        <location evidence="7">Cytoplasm</location>
    </subcellularLocation>
</comment>
<dbReference type="PROSITE" id="PS51463">
    <property type="entry name" value="P_GLUCOSE_ISOMERASE_3"/>
    <property type="match status" value="1"/>
</dbReference>
<reference evidence="10" key="1">
    <citation type="journal article" date="2019" name="Int. J. Syst. Evol. Microbiol.">
        <title>The Global Catalogue of Microorganisms (GCM) 10K type strain sequencing project: providing services to taxonomists for standard genome sequencing and annotation.</title>
        <authorList>
            <consortium name="The Broad Institute Genomics Platform"/>
            <consortium name="The Broad Institute Genome Sequencing Center for Infectious Disease"/>
            <person name="Wu L."/>
            <person name="Ma J."/>
        </authorList>
    </citation>
    <scope>NUCLEOTIDE SEQUENCE [LARGE SCALE GENOMIC DNA]</scope>
    <source>
        <strain evidence="10">JCM 13476</strain>
    </source>
</reference>
<evidence type="ECO:0000256" key="3">
    <source>
        <dbReference type="ARBA" id="ARBA00022432"/>
    </source>
</evidence>
<dbReference type="Proteomes" id="UP001500791">
    <property type="component" value="Unassembled WGS sequence"/>
</dbReference>
<evidence type="ECO:0000256" key="2">
    <source>
        <dbReference type="ARBA" id="ARBA00006604"/>
    </source>
</evidence>
<comment type="similarity">
    <text evidence="2 7 8">Belongs to the GPI family.</text>
</comment>
<evidence type="ECO:0000313" key="9">
    <source>
        <dbReference type="EMBL" id="GAA0380775.1"/>
    </source>
</evidence>
<dbReference type="InterPro" id="IPR018189">
    <property type="entry name" value="Phosphoglucose_isomerase_CS"/>
</dbReference>
<dbReference type="CDD" id="cd05015">
    <property type="entry name" value="SIS_PGI_1"/>
    <property type="match status" value="1"/>
</dbReference>
<dbReference type="PANTHER" id="PTHR11469">
    <property type="entry name" value="GLUCOSE-6-PHOSPHATE ISOMERASE"/>
    <property type="match status" value="1"/>
</dbReference>
<protein>
    <recommendedName>
        <fullName evidence="7">Glucose-6-phosphate isomerase</fullName>
        <shortName evidence="7">GPI</shortName>
        <ecNumber evidence="7">5.3.1.9</ecNumber>
    </recommendedName>
    <alternativeName>
        <fullName evidence="7">Phosphoglucose isomerase</fullName>
        <shortName evidence="7">PGI</shortName>
    </alternativeName>
    <alternativeName>
        <fullName evidence="7">Phosphohexose isomerase</fullName>
        <shortName evidence="7">PHI</shortName>
    </alternativeName>
</protein>
<proteinExistence type="inferred from homology"/>
<feature type="active site" description="Proton donor" evidence="7">
    <location>
        <position position="346"/>
    </location>
</feature>
<keyword evidence="4 7" id="KW-0324">Glycolysis</keyword>
<evidence type="ECO:0000313" key="10">
    <source>
        <dbReference type="Proteomes" id="UP001500791"/>
    </source>
</evidence>
<comment type="pathway">
    <text evidence="1 7 8">Carbohydrate degradation; glycolysis; D-glyceraldehyde 3-phosphate and glycerone phosphate from D-glucose: step 2/4.</text>
</comment>
<dbReference type="Gene3D" id="3.40.50.10490">
    <property type="entry name" value="Glucose-6-phosphate isomerase like protein, domain 1"/>
    <property type="match status" value="2"/>
</dbReference>
<dbReference type="InterPro" id="IPR035476">
    <property type="entry name" value="SIS_PGI_1"/>
</dbReference>
<keyword evidence="7" id="KW-0963">Cytoplasm</keyword>
<dbReference type="PROSITE" id="PS00174">
    <property type="entry name" value="P_GLUCOSE_ISOMERASE_2"/>
    <property type="match status" value="1"/>
</dbReference>
<dbReference type="SUPFAM" id="SSF53697">
    <property type="entry name" value="SIS domain"/>
    <property type="match status" value="1"/>
</dbReference>
<dbReference type="InterPro" id="IPR035482">
    <property type="entry name" value="SIS_PGI_2"/>
</dbReference>
<dbReference type="PANTHER" id="PTHR11469:SF1">
    <property type="entry name" value="GLUCOSE-6-PHOSPHATE ISOMERASE"/>
    <property type="match status" value="1"/>
</dbReference>